<dbReference type="Pfam" id="PF00083">
    <property type="entry name" value="Sugar_tr"/>
    <property type="match status" value="1"/>
</dbReference>
<evidence type="ECO:0000256" key="3">
    <source>
        <dbReference type="ARBA" id="ARBA00022692"/>
    </source>
</evidence>
<evidence type="ECO:0000256" key="5">
    <source>
        <dbReference type="ARBA" id="ARBA00023136"/>
    </source>
</evidence>
<gene>
    <name evidence="8" type="ORF">EHS25_007130</name>
</gene>
<dbReference type="EMBL" id="RSCD01000034">
    <property type="protein sequence ID" value="RSH80652.1"/>
    <property type="molecule type" value="Genomic_DNA"/>
</dbReference>
<comment type="subcellular location">
    <subcellularLocation>
        <location evidence="1">Membrane</location>
        <topology evidence="1">Multi-pass membrane protein</topology>
    </subcellularLocation>
</comment>
<feature type="transmembrane region" description="Helical" evidence="6">
    <location>
        <begin position="107"/>
        <end position="124"/>
    </location>
</feature>
<sequence>MADIETKGDDIVHNEGIDGVDHGVSGLSKGQFIHARETALAATRDPWTVLKENVRVLLAIISVQSSALIFGIETVFLNALVGNQAFCKTMGYYIPATDSYFVEAWKISMWAGVYAVSQFVGQLLTASMCDRFGRRYGLYAISLITYVGVTLEVVSPNFKVYTVAKVVMGIATGALTVSVPTYVAEVAPREIRGGALGVFSFNVTLGAQIGSLITYAGNQAYPSVTDNRGWKIPLYVGLAAPTISIVGMLLTVTESPYWLTLKGRSDDAIKSIRRLYPRKSDIEVNEEAELLVYTMEMERQQRAANASISIFECFKGINLPPNFFTLAKIENALAASCVVSALGLVGAIASYFMVENKTIGRFWLLFASVTVITICMLGIGIVNSAYGGVINKQGGFVLVFFVALYNVASSMGAVPGWAYLGESASVQLRAKTSALASSTNAIIGGFWNIVLPYELAAIGPTTGYMFAGFGVLTTLAVWFLIPELSGRTYAEMDELFEKKVPARKFKSTICTGDYGNHQEGGH</sequence>
<protein>
    <recommendedName>
        <fullName evidence="7">Major facilitator superfamily (MFS) profile domain-containing protein</fullName>
    </recommendedName>
</protein>
<evidence type="ECO:0000313" key="9">
    <source>
        <dbReference type="Proteomes" id="UP000279259"/>
    </source>
</evidence>
<evidence type="ECO:0000259" key="7">
    <source>
        <dbReference type="PROSITE" id="PS50850"/>
    </source>
</evidence>
<keyword evidence="9" id="KW-1185">Reference proteome</keyword>
<feature type="transmembrane region" description="Helical" evidence="6">
    <location>
        <begin position="432"/>
        <end position="451"/>
    </location>
</feature>
<evidence type="ECO:0000313" key="8">
    <source>
        <dbReference type="EMBL" id="RSH80652.1"/>
    </source>
</evidence>
<feature type="transmembrane region" description="Helical" evidence="6">
    <location>
        <begin position="360"/>
        <end position="382"/>
    </location>
</feature>
<dbReference type="SUPFAM" id="SSF103473">
    <property type="entry name" value="MFS general substrate transporter"/>
    <property type="match status" value="1"/>
</dbReference>
<evidence type="ECO:0000256" key="1">
    <source>
        <dbReference type="ARBA" id="ARBA00004141"/>
    </source>
</evidence>
<feature type="transmembrane region" description="Helical" evidence="6">
    <location>
        <begin position="56"/>
        <end position="81"/>
    </location>
</feature>
<feature type="transmembrane region" description="Helical" evidence="6">
    <location>
        <begin position="160"/>
        <end position="183"/>
    </location>
</feature>
<feature type="transmembrane region" description="Helical" evidence="6">
    <location>
        <begin position="463"/>
        <end position="481"/>
    </location>
</feature>
<dbReference type="InterPro" id="IPR005828">
    <property type="entry name" value="MFS_sugar_transport-like"/>
</dbReference>
<accession>A0A427XP94</accession>
<feature type="transmembrane region" description="Helical" evidence="6">
    <location>
        <begin position="394"/>
        <end position="420"/>
    </location>
</feature>
<keyword evidence="4 6" id="KW-1133">Transmembrane helix</keyword>
<dbReference type="InterPro" id="IPR005829">
    <property type="entry name" value="Sugar_transporter_CS"/>
</dbReference>
<evidence type="ECO:0000256" key="2">
    <source>
        <dbReference type="ARBA" id="ARBA00010992"/>
    </source>
</evidence>
<proteinExistence type="inferred from homology"/>
<dbReference type="GO" id="GO:0016020">
    <property type="term" value="C:membrane"/>
    <property type="evidence" value="ECO:0007669"/>
    <property type="project" value="UniProtKB-SubCell"/>
</dbReference>
<dbReference type="Gene3D" id="1.20.1250.20">
    <property type="entry name" value="MFS general substrate transporter like domains"/>
    <property type="match status" value="1"/>
</dbReference>
<dbReference type="GO" id="GO:0005351">
    <property type="term" value="F:carbohydrate:proton symporter activity"/>
    <property type="evidence" value="ECO:0007669"/>
    <property type="project" value="TreeGrafter"/>
</dbReference>
<organism evidence="8 9">
    <name type="scientific">Saitozyma podzolica</name>
    <dbReference type="NCBI Taxonomy" id="1890683"/>
    <lineage>
        <taxon>Eukaryota</taxon>
        <taxon>Fungi</taxon>
        <taxon>Dikarya</taxon>
        <taxon>Basidiomycota</taxon>
        <taxon>Agaricomycotina</taxon>
        <taxon>Tremellomycetes</taxon>
        <taxon>Tremellales</taxon>
        <taxon>Trimorphomycetaceae</taxon>
        <taxon>Saitozyma</taxon>
    </lineage>
</organism>
<dbReference type="OrthoDB" id="2579541at2759"/>
<feature type="domain" description="Major facilitator superfamily (MFS) profile" evidence="7">
    <location>
        <begin position="59"/>
        <end position="485"/>
    </location>
</feature>
<dbReference type="PROSITE" id="PS50850">
    <property type="entry name" value="MFS"/>
    <property type="match status" value="1"/>
</dbReference>
<comment type="caution">
    <text evidence="8">The sequence shown here is derived from an EMBL/GenBank/DDBJ whole genome shotgun (WGS) entry which is preliminary data.</text>
</comment>
<dbReference type="Proteomes" id="UP000279259">
    <property type="component" value="Unassembled WGS sequence"/>
</dbReference>
<feature type="transmembrane region" description="Helical" evidence="6">
    <location>
        <begin position="332"/>
        <end position="354"/>
    </location>
</feature>
<dbReference type="InterPro" id="IPR050360">
    <property type="entry name" value="MFS_Sugar_Transporters"/>
</dbReference>
<keyword evidence="3 6" id="KW-0812">Transmembrane</keyword>
<feature type="transmembrane region" description="Helical" evidence="6">
    <location>
        <begin position="136"/>
        <end position="154"/>
    </location>
</feature>
<evidence type="ECO:0000256" key="6">
    <source>
        <dbReference type="SAM" id="Phobius"/>
    </source>
</evidence>
<feature type="transmembrane region" description="Helical" evidence="6">
    <location>
        <begin position="232"/>
        <end position="252"/>
    </location>
</feature>
<reference evidence="8 9" key="1">
    <citation type="submission" date="2018-11" db="EMBL/GenBank/DDBJ databases">
        <title>Genome sequence of Saitozyma podzolica DSM 27192.</title>
        <authorList>
            <person name="Aliyu H."/>
            <person name="Gorte O."/>
            <person name="Ochsenreither K."/>
        </authorList>
    </citation>
    <scope>NUCLEOTIDE SEQUENCE [LARGE SCALE GENOMIC DNA]</scope>
    <source>
        <strain evidence="8 9">DSM 27192</strain>
    </source>
</reference>
<dbReference type="InterPro" id="IPR036259">
    <property type="entry name" value="MFS_trans_sf"/>
</dbReference>
<dbReference type="PROSITE" id="PS00217">
    <property type="entry name" value="SUGAR_TRANSPORT_2"/>
    <property type="match status" value="1"/>
</dbReference>
<name>A0A427XP94_9TREE</name>
<dbReference type="InterPro" id="IPR020846">
    <property type="entry name" value="MFS_dom"/>
</dbReference>
<dbReference type="PANTHER" id="PTHR48022:SF57">
    <property type="entry name" value="MALTOSE TRANSPORTER, PUTATIVE (AFU_ORTHOLOGUE AFUA_4G00150)-RELATED"/>
    <property type="match status" value="1"/>
</dbReference>
<comment type="similarity">
    <text evidence="2">Belongs to the major facilitator superfamily. Sugar transporter (TC 2.A.1.1) family.</text>
</comment>
<evidence type="ECO:0000256" key="4">
    <source>
        <dbReference type="ARBA" id="ARBA00022989"/>
    </source>
</evidence>
<keyword evidence="5 6" id="KW-0472">Membrane</keyword>
<feature type="transmembrane region" description="Helical" evidence="6">
    <location>
        <begin position="195"/>
        <end position="217"/>
    </location>
</feature>
<dbReference type="AlphaFoldDB" id="A0A427XP94"/>
<dbReference type="PANTHER" id="PTHR48022">
    <property type="entry name" value="PLASTIDIC GLUCOSE TRANSPORTER 4"/>
    <property type="match status" value="1"/>
</dbReference>